<dbReference type="InterPro" id="IPR003661">
    <property type="entry name" value="HisK_dim/P_dom"/>
</dbReference>
<dbReference type="InterPro" id="IPR003594">
    <property type="entry name" value="HATPase_dom"/>
</dbReference>
<evidence type="ECO:0000313" key="9">
    <source>
        <dbReference type="Proteomes" id="UP001156921"/>
    </source>
</evidence>
<protein>
    <recommendedName>
        <fullName evidence="2">histidine kinase</fullName>
        <ecNumber evidence="2">2.7.13.3</ecNumber>
    </recommendedName>
</protein>
<dbReference type="SMART" id="SM00388">
    <property type="entry name" value="HisKA"/>
    <property type="match status" value="1"/>
</dbReference>
<feature type="transmembrane region" description="Helical" evidence="6">
    <location>
        <begin position="25"/>
        <end position="47"/>
    </location>
</feature>
<organism evidence="8 9">
    <name type="scientific">Brevundimonas denitrificans</name>
    <dbReference type="NCBI Taxonomy" id="1443434"/>
    <lineage>
        <taxon>Bacteria</taxon>
        <taxon>Pseudomonadati</taxon>
        <taxon>Pseudomonadota</taxon>
        <taxon>Alphaproteobacteria</taxon>
        <taxon>Caulobacterales</taxon>
        <taxon>Caulobacteraceae</taxon>
        <taxon>Brevundimonas</taxon>
    </lineage>
</organism>
<evidence type="ECO:0000256" key="4">
    <source>
        <dbReference type="ARBA" id="ARBA00022679"/>
    </source>
</evidence>
<reference evidence="9" key="1">
    <citation type="journal article" date="2019" name="Int. J. Syst. Evol. Microbiol.">
        <title>The Global Catalogue of Microorganisms (GCM) 10K type strain sequencing project: providing services to taxonomists for standard genome sequencing and annotation.</title>
        <authorList>
            <consortium name="The Broad Institute Genomics Platform"/>
            <consortium name="The Broad Institute Genome Sequencing Center for Infectious Disease"/>
            <person name="Wu L."/>
            <person name="Ma J."/>
        </authorList>
    </citation>
    <scope>NUCLEOTIDE SEQUENCE [LARGE SCALE GENOMIC DNA]</scope>
    <source>
        <strain evidence="9">NBRC 110107</strain>
    </source>
</reference>
<feature type="transmembrane region" description="Helical" evidence="6">
    <location>
        <begin position="193"/>
        <end position="220"/>
    </location>
</feature>
<dbReference type="InterPro" id="IPR004358">
    <property type="entry name" value="Sig_transdc_His_kin-like_C"/>
</dbReference>
<feature type="domain" description="Histidine kinase" evidence="7">
    <location>
        <begin position="265"/>
        <end position="501"/>
    </location>
</feature>
<evidence type="ECO:0000256" key="1">
    <source>
        <dbReference type="ARBA" id="ARBA00000085"/>
    </source>
</evidence>
<keyword evidence="6" id="KW-1133">Transmembrane helix</keyword>
<keyword evidence="9" id="KW-1185">Reference proteome</keyword>
<evidence type="ECO:0000256" key="3">
    <source>
        <dbReference type="ARBA" id="ARBA00022553"/>
    </source>
</evidence>
<name>A0ABQ6BJ39_9CAUL</name>
<dbReference type="SMART" id="SM00387">
    <property type="entry name" value="HATPase_c"/>
    <property type="match status" value="1"/>
</dbReference>
<dbReference type="Pfam" id="PF02518">
    <property type="entry name" value="HATPase_c"/>
    <property type="match status" value="1"/>
</dbReference>
<dbReference type="PROSITE" id="PS50109">
    <property type="entry name" value="HIS_KIN"/>
    <property type="match status" value="1"/>
</dbReference>
<dbReference type="Gene3D" id="1.10.287.130">
    <property type="match status" value="1"/>
</dbReference>
<keyword evidence="3" id="KW-0597">Phosphoprotein</keyword>
<dbReference type="PANTHER" id="PTHR42878:SF15">
    <property type="entry name" value="BACTERIOPHYTOCHROME"/>
    <property type="match status" value="1"/>
</dbReference>
<dbReference type="InterPro" id="IPR036890">
    <property type="entry name" value="HATPase_C_sf"/>
</dbReference>
<keyword evidence="6" id="KW-0472">Membrane</keyword>
<dbReference type="InterPro" id="IPR050351">
    <property type="entry name" value="BphY/WalK/GraS-like"/>
</dbReference>
<dbReference type="CDD" id="cd00075">
    <property type="entry name" value="HATPase"/>
    <property type="match status" value="1"/>
</dbReference>
<comment type="catalytic activity">
    <reaction evidence="1">
        <text>ATP + protein L-histidine = ADP + protein N-phospho-L-histidine.</text>
        <dbReference type="EC" id="2.7.13.3"/>
    </reaction>
</comment>
<dbReference type="SUPFAM" id="SSF55874">
    <property type="entry name" value="ATPase domain of HSP90 chaperone/DNA topoisomerase II/histidine kinase"/>
    <property type="match status" value="1"/>
</dbReference>
<accession>A0ABQ6BJ39</accession>
<dbReference type="CDD" id="cd19410">
    <property type="entry name" value="HK9-like_sensor"/>
    <property type="match status" value="1"/>
</dbReference>
<evidence type="ECO:0000313" key="8">
    <source>
        <dbReference type="EMBL" id="GLS01709.1"/>
    </source>
</evidence>
<dbReference type="EC" id="2.7.13.3" evidence="2"/>
<keyword evidence="5 8" id="KW-0418">Kinase</keyword>
<evidence type="ECO:0000256" key="5">
    <source>
        <dbReference type="ARBA" id="ARBA00022777"/>
    </source>
</evidence>
<evidence type="ECO:0000256" key="2">
    <source>
        <dbReference type="ARBA" id="ARBA00012438"/>
    </source>
</evidence>
<dbReference type="InterPro" id="IPR036097">
    <property type="entry name" value="HisK_dim/P_sf"/>
</dbReference>
<evidence type="ECO:0000259" key="7">
    <source>
        <dbReference type="PROSITE" id="PS50109"/>
    </source>
</evidence>
<gene>
    <name evidence="8" type="ORF">GCM10007859_17240</name>
</gene>
<dbReference type="InterPro" id="IPR005467">
    <property type="entry name" value="His_kinase_dom"/>
</dbReference>
<dbReference type="EMBL" id="BSOY01000034">
    <property type="protein sequence ID" value="GLS01709.1"/>
    <property type="molecule type" value="Genomic_DNA"/>
</dbReference>
<dbReference type="Pfam" id="PF05227">
    <property type="entry name" value="CHASE3"/>
    <property type="match status" value="1"/>
</dbReference>
<keyword evidence="6" id="KW-0812">Transmembrane</keyword>
<dbReference type="CDD" id="cd00082">
    <property type="entry name" value="HisKA"/>
    <property type="match status" value="1"/>
</dbReference>
<evidence type="ECO:0000256" key="6">
    <source>
        <dbReference type="SAM" id="Phobius"/>
    </source>
</evidence>
<dbReference type="Pfam" id="PF00512">
    <property type="entry name" value="HisKA"/>
    <property type="match status" value="1"/>
</dbReference>
<dbReference type="Proteomes" id="UP001156921">
    <property type="component" value="Unassembled WGS sequence"/>
</dbReference>
<dbReference type="PANTHER" id="PTHR42878">
    <property type="entry name" value="TWO-COMPONENT HISTIDINE KINASE"/>
    <property type="match status" value="1"/>
</dbReference>
<keyword evidence="4" id="KW-0808">Transferase</keyword>
<dbReference type="InterPro" id="IPR007891">
    <property type="entry name" value="CHASE3"/>
</dbReference>
<dbReference type="Gene3D" id="3.30.565.10">
    <property type="entry name" value="Histidine kinase-like ATPase, C-terminal domain"/>
    <property type="match status" value="1"/>
</dbReference>
<comment type="caution">
    <text evidence="8">The sequence shown here is derived from an EMBL/GenBank/DDBJ whole genome shotgun (WGS) entry which is preliminary data.</text>
</comment>
<proteinExistence type="predicted"/>
<dbReference type="GO" id="GO:0016301">
    <property type="term" value="F:kinase activity"/>
    <property type="evidence" value="ECO:0007669"/>
    <property type="project" value="UniProtKB-KW"/>
</dbReference>
<dbReference type="PRINTS" id="PR00344">
    <property type="entry name" value="BCTRLSENSOR"/>
</dbReference>
<dbReference type="SUPFAM" id="SSF47384">
    <property type="entry name" value="Homodimeric domain of signal transducing histidine kinase"/>
    <property type="match status" value="1"/>
</dbReference>
<sequence length="510" mass="56595">MISALRPTLLAFSQFVRTPTLGRRVAGLLALAIALLLVLNLAVFVLIQRTADFNDTVEEAQQTRFVAREVLTRLVDAETGQRGYMLTGRLEYLSIHTEAIQRLPDLFEELTGLTVGDPDLGPRVEHLRALSDERQILMERTISLARTGRFDEAVALVRSGRGKVLMDAMRVEIAAIDEIQTTRLQFQTRQSEWAGNVTVIANAFGGAVILVLAGASAWLIRRYIYEVQGARDALDRLNAGLENQVRVRTFELTRANEEIQRFAYIVSHDLRAPLVNVMGYTAELEQAGRIIDKQMTAVETKAPKLVEQDALTAVREDVPEAIGFIRASTEKMDRLINAILKLSREGRRNLVPEPLDMTAMVRNIADSVRHQTHAAGAEIVVEPLPGLESDRLSVEQVLGNLIDNAVKYLDASRPGRIVVTGEETAGGWIVYRIADNGRGISDRDHERIFELFRRSGRQDRPGEGLGLAFVRNSVRRLGGDITLESELGKGSTFILKFPTRLILPAAGDYA</sequence>